<keyword evidence="3" id="KW-0808">Transferase</keyword>
<feature type="region of interest" description="Disordered" evidence="1">
    <location>
        <begin position="295"/>
        <end position="325"/>
    </location>
</feature>
<feature type="domain" description="Hemerythrin-like" evidence="2">
    <location>
        <begin position="63"/>
        <end position="190"/>
    </location>
</feature>
<dbReference type="PANTHER" id="PTHR38048:SF2">
    <property type="entry name" value="HEMERYTHRIN-LIKE DOMAIN-CONTAINING PROTEIN"/>
    <property type="match status" value="1"/>
</dbReference>
<dbReference type="AlphaFoldDB" id="A0A167V1S6"/>
<dbReference type="EMBL" id="AZHB01000012">
    <property type="protein sequence ID" value="OAA62133.1"/>
    <property type="molecule type" value="Genomic_DNA"/>
</dbReference>
<dbReference type="STRING" id="1081104.A0A167V1S6"/>
<dbReference type="PANTHER" id="PTHR38048">
    <property type="entry name" value="EXPRESSED PROTEIN"/>
    <property type="match status" value="1"/>
</dbReference>
<dbReference type="GO" id="GO:0016301">
    <property type="term" value="F:kinase activity"/>
    <property type="evidence" value="ECO:0007669"/>
    <property type="project" value="UniProtKB-KW"/>
</dbReference>
<dbReference type="RefSeq" id="XP_018703883.1">
    <property type="nucleotide sequence ID" value="XM_018848747.1"/>
</dbReference>
<comment type="caution">
    <text evidence="3">The sequence shown here is derived from an EMBL/GenBank/DDBJ whole genome shotgun (WGS) entry which is preliminary data.</text>
</comment>
<gene>
    <name evidence="3" type="ORF">ISF_05142</name>
</gene>
<accession>A0A167V1S6</accession>
<protein>
    <submittedName>
        <fullName evidence="3">Protein kinase-like domain protein</fullName>
    </submittedName>
</protein>
<evidence type="ECO:0000256" key="1">
    <source>
        <dbReference type="SAM" id="MobiDB-lite"/>
    </source>
</evidence>
<sequence>MSLIGTLVFGTACLATTSFFNYSPYMAQTSAPTSPWADAPIVLVATPQHLTGKTDLFTAGATHMALVHNSMIRGFNSIYQQAPYVAADDEPALARDFVQYALTWASFVTSHHHDEEDNLFVQVSTLLHDDTVWAETRREHDAFIDGVAQFQTYLQSTLSSELSADELLRIMDSFRAPLEEHLHSEVRTIAALAAHPRAPLEGSDEAAAAAAVFKAWGKKTVMKAGVLDVVPFFLLNLDRTFEDGRWARWPPMPAPVRWVLANVVGTYHGNWWRFASCSSDGSPRELLALELHAKKKKEKTGAQQGQAKSAATSAGENPTARADEL</sequence>
<reference evidence="3 4" key="1">
    <citation type="journal article" date="2016" name="Genome Biol. Evol.">
        <title>Divergent and convergent evolution of fungal pathogenicity.</title>
        <authorList>
            <person name="Shang Y."/>
            <person name="Xiao G."/>
            <person name="Zheng P."/>
            <person name="Cen K."/>
            <person name="Zhan S."/>
            <person name="Wang C."/>
        </authorList>
    </citation>
    <scope>NUCLEOTIDE SEQUENCE [LARGE SCALE GENOMIC DNA]</scope>
    <source>
        <strain evidence="3 4">ARSEF 2679</strain>
    </source>
</reference>
<dbReference type="Gene3D" id="1.20.120.520">
    <property type="entry name" value="nmb1532 protein domain like"/>
    <property type="match status" value="1"/>
</dbReference>
<proteinExistence type="predicted"/>
<organism evidence="3 4">
    <name type="scientific">Cordyceps fumosorosea (strain ARSEF 2679)</name>
    <name type="common">Isaria fumosorosea</name>
    <dbReference type="NCBI Taxonomy" id="1081104"/>
    <lineage>
        <taxon>Eukaryota</taxon>
        <taxon>Fungi</taxon>
        <taxon>Dikarya</taxon>
        <taxon>Ascomycota</taxon>
        <taxon>Pezizomycotina</taxon>
        <taxon>Sordariomycetes</taxon>
        <taxon>Hypocreomycetidae</taxon>
        <taxon>Hypocreales</taxon>
        <taxon>Cordycipitaceae</taxon>
        <taxon>Cordyceps</taxon>
    </lineage>
</organism>
<dbReference type="Proteomes" id="UP000076744">
    <property type="component" value="Unassembled WGS sequence"/>
</dbReference>
<keyword evidence="4" id="KW-1185">Reference proteome</keyword>
<evidence type="ECO:0000313" key="4">
    <source>
        <dbReference type="Proteomes" id="UP000076744"/>
    </source>
</evidence>
<evidence type="ECO:0000313" key="3">
    <source>
        <dbReference type="EMBL" id="OAA62133.1"/>
    </source>
</evidence>
<dbReference type="OrthoDB" id="58416at2759"/>
<dbReference type="InterPro" id="IPR053206">
    <property type="entry name" value="Dimeric_xanthone_biosynth"/>
</dbReference>
<dbReference type="Pfam" id="PF01814">
    <property type="entry name" value="Hemerythrin"/>
    <property type="match status" value="1"/>
</dbReference>
<keyword evidence="3" id="KW-0418">Kinase</keyword>
<evidence type="ECO:0000259" key="2">
    <source>
        <dbReference type="Pfam" id="PF01814"/>
    </source>
</evidence>
<dbReference type="GeneID" id="30021434"/>
<dbReference type="InterPro" id="IPR012312">
    <property type="entry name" value="Hemerythrin-like"/>
</dbReference>
<name>A0A167V1S6_CORFA</name>